<dbReference type="Proteomes" id="UP001167831">
    <property type="component" value="Unassembled WGS sequence"/>
</dbReference>
<dbReference type="InterPro" id="IPR001296">
    <property type="entry name" value="Glyco_trans_1"/>
</dbReference>
<evidence type="ECO:0000313" key="3">
    <source>
        <dbReference type="EMBL" id="MDN0021951.1"/>
    </source>
</evidence>
<dbReference type="AlphaFoldDB" id="A0AAW7JUM0"/>
<feature type="domain" description="Glycosyltransferase subfamily 4-like N-terminal" evidence="2">
    <location>
        <begin position="75"/>
        <end position="176"/>
    </location>
</feature>
<dbReference type="Pfam" id="PF13439">
    <property type="entry name" value="Glyco_transf_4"/>
    <property type="match status" value="1"/>
</dbReference>
<dbReference type="Proteomes" id="UP001168478">
    <property type="component" value="Unassembled WGS sequence"/>
</dbReference>
<dbReference type="GO" id="GO:0016757">
    <property type="term" value="F:glycosyltransferase activity"/>
    <property type="evidence" value="ECO:0007669"/>
    <property type="project" value="UniProtKB-KW"/>
</dbReference>
<evidence type="ECO:0000259" key="2">
    <source>
        <dbReference type="Pfam" id="PF13439"/>
    </source>
</evidence>
<evidence type="ECO:0000313" key="6">
    <source>
        <dbReference type="Proteomes" id="UP001168478"/>
    </source>
</evidence>
<reference evidence="4" key="2">
    <citation type="submission" date="2023-08" db="EMBL/GenBank/DDBJ databases">
        <title>Identification and characterization of horizontal gene transfer across gut microbiota members of farm animals based on homology search.</title>
        <authorList>
            <person name="Schwarzerova J."/>
            <person name="Nykrynova M."/>
            <person name="Jureckova K."/>
            <person name="Cejkova D."/>
            <person name="Rychlik I."/>
        </authorList>
    </citation>
    <scope>NUCLEOTIDE SEQUENCE</scope>
    <source>
        <strain evidence="4">ET15</strain>
        <strain evidence="3">ET37</strain>
    </source>
</reference>
<keyword evidence="4" id="KW-0328">Glycosyltransferase</keyword>
<keyword evidence="5" id="KW-1185">Reference proteome</keyword>
<dbReference type="EC" id="2.4.-.-" evidence="4"/>
<sequence length="386" mass="43954">MANTRTDTQPDKTIRVLVVDIVASTPTFVYSHVKIISGDVILVNDMKDWLSRHRDSAWARLTLPLWRMAYSLRRRTRNGLSPYDRLLARWIQKERFDVVFAEFGPAAAAMLSVCKKAGVPLVPCFHGYDITKRKVVEQHQEVYRQLFAYATSVISVSHFLSYRLVKAGCPPEKLVYSPCLPEESFYEIQGQSDRPLLVFCGRFVYKKCPQALLLAFARICKQHPEAQLIMAGSGELLYYTMQLCRFLGIDRQVAFPGRITQEKFRELLTHARAYVQHSITAHDGDSEGSPVAIMEAQAAGVPVISTRHSDIPTIVIHNKTGFLVEEGDIEGMARHMSFVLENPDAARQMGRLAKEHMLRKYPKRSEADIINDTLHQAVQAYRHNRH</sequence>
<accession>A0AAW7JUM0</accession>
<dbReference type="PANTHER" id="PTHR45947:SF3">
    <property type="entry name" value="SULFOQUINOVOSYL TRANSFERASE SQD2"/>
    <property type="match status" value="1"/>
</dbReference>
<proteinExistence type="predicted"/>
<dbReference type="EMBL" id="JAUEIE010000002">
    <property type="protein sequence ID" value="MDN0021951.1"/>
    <property type="molecule type" value="Genomic_DNA"/>
</dbReference>
<evidence type="ECO:0000259" key="1">
    <source>
        <dbReference type="Pfam" id="PF00534"/>
    </source>
</evidence>
<dbReference type="InterPro" id="IPR050194">
    <property type="entry name" value="Glycosyltransferase_grp1"/>
</dbReference>
<comment type="caution">
    <text evidence="4">The sequence shown here is derived from an EMBL/GenBank/DDBJ whole genome shotgun (WGS) entry which is preliminary data.</text>
</comment>
<feature type="domain" description="Glycosyl transferase family 1" evidence="1">
    <location>
        <begin position="191"/>
        <end position="355"/>
    </location>
</feature>
<gene>
    <name evidence="3" type="ORF">QVN81_02765</name>
    <name evidence="4" type="ORF">QVN84_03835</name>
</gene>
<name>A0AAW7JUM0_9BACT</name>
<dbReference type="SUPFAM" id="SSF53756">
    <property type="entry name" value="UDP-Glycosyltransferase/glycogen phosphorylase"/>
    <property type="match status" value="1"/>
</dbReference>
<keyword evidence="4" id="KW-0808">Transferase</keyword>
<organism evidence="4 6">
    <name type="scientific">Leyella lascolaii</name>
    <dbReference type="NCBI Taxonomy" id="1776379"/>
    <lineage>
        <taxon>Bacteria</taxon>
        <taxon>Pseudomonadati</taxon>
        <taxon>Bacteroidota</taxon>
        <taxon>Bacteroidia</taxon>
        <taxon>Bacteroidales</taxon>
        <taxon>Prevotellaceae</taxon>
        <taxon>Leyella</taxon>
    </lineage>
</organism>
<reference evidence="4" key="1">
    <citation type="submission" date="2023-06" db="EMBL/GenBank/DDBJ databases">
        <authorList>
            <person name="Zeman M."/>
            <person name="Kubasova T."/>
            <person name="Jahodarova E."/>
            <person name="Nykrynova M."/>
            <person name="Rychlik I."/>
        </authorList>
    </citation>
    <scope>NUCLEOTIDE SEQUENCE</scope>
    <source>
        <strain evidence="4">ET15</strain>
        <strain evidence="3">ET37</strain>
    </source>
</reference>
<dbReference type="Gene3D" id="3.40.50.2000">
    <property type="entry name" value="Glycogen Phosphorylase B"/>
    <property type="match status" value="2"/>
</dbReference>
<dbReference type="EMBL" id="JAUEIF010000002">
    <property type="protein sequence ID" value="MDN0024656.1"/>
    <property type="molecule type" value="Genomic_DNA"/>
</dbReference>
<dbReference type="InterPro" id="IPR028098">
    <property type="entry name" value="Glyco_trans_4-like_N"/>
</dbReference>
<evidence type="ECO:0000313" key="5">
    <source>
        <dbReference type="Proteomes" id="UP001167831"/>
    </source>
</evidence>
<dbReference type="Pfam" id="PF00534">
    <property type="entry name" value="Glycos_transf_1"/>
    <property type="match status" value="1"/>
</dbReference>
<dbReference type="RefSeq" id="WP_289836498.1">
    <property type="nucleotide sequence ID" value="NZ_JAUEIF010000002.1"/>
</dbReference>
<evidence type="ECO:0000313" key="4">
    <source>
        <dbReference type="EMBL" id="MDN0024656.1"/>
    </source>
</evidence>
<dbReference type="PANTHER" id="PTHR45947">
    <property type="entry name" value="SULFOQUINOVOSYL TRANSFERASE SQD2"/>
    <property type="match status" value="1"/>
</dbReference>
<protein>
    <submittedName>
        <fullName evidence="4">Glycosyltransferase</fullName>
        <ecNumber evidence="4">2.4.-.-</ecNumber>
    </submittedName>
</protein>